<protein>
    <submittedName>
        <fullName evidence="2">Uncharacterized protein</fullName>
    </submittedName>
</protein>
<dbReference type="AlphaFoldDB" id="A0AAD6H9I6"/>
<evidence type="ECO:0000256" key="1">
    <source>
        <dbReference type="SAM" id="MobiDB-lite"/>
    </source>
</evidence>
<organism evidence="2 3">
    <name type="scientific">Penicillium hordei</name>
    <dbReference type="NCBI Taxonomy" id="40994"/>
    <lineage>
        <taxon>Eukaryota</taxon>
        <taxon>Fungi</taxon>
        <taxon>Dikarya</taxon>
        <taxon>Ascomycota</taxon>
        <taxon>Pezizomycotina</taxon>
        <taxon>Eurotiomycetes</taxon>
        <taxon>Eurotiomycetidae</taxon>
        <taxon>Eurotiales</taxon>
        <taxon>Aspergillaceae</taxon>
        <taxon>Penicillium</taxon>
    </lineage>
</organism>
<dbReference type="RefSeq" id="XP_056759232.1">
    <property type="nucleotide sequence ID" value="XM_056894237.1"/>
</dbReference>
<gene>
    <name evidence="2" type="ORF">N7537_003179</name>
</gene>
<accession>A0AAD6H9I6</accession>
<sequence length="216" mass="24877">MSELLFESQESKTGPDCDDCPSQYDSCQPSQDILTSVIENERTRRILLQGLDNLGPELLNLPEKKPTDTDYLLLEELFQEMGRLFTEAAQMATELADIYKERIVGNTELYTAMLRLTVSEFDQIYASLRRDPNRQMRHEGYNSQRSLGTKQIERAEYPCSCDQFFELSAEEDKINDQLGQSLQSHDMANVSKTTHDAPSNLHRSLWKRALRHLARP</sequence>
<keyword evidence="3" id="KW-1185">Reference proteome</keyword>
<reference evidence="2" key="2">
    <citation type="submission" date="2023-01" db="EMBL/GenBank/DDBJ databases">
        <authorList>
            <person name="Petersen C."/>
        </authorList>
    </citation>
    <scope>NUCLEOTIDE SEQUENCE</scope>
    <source>
        <strain evidence="2">IBT 12815</strain>
    </source>
</reference>
<name>A0AAD6H9I6_9EURO</name>
<dbReference type="EMBL" id="JAQJAE010000001">
    <property type="protein sequence ID" value="KAJ5618065.1"/>
    <property type="molecule type" value="Genomic_DNA"/>
</dbReference>
<reference evidence="2" key="1">
    <citation type="journal article" date="2023" name="IMA Fungus">
        <title>Comparative genomic study of the Penicillium genus elucidates a diverse pangenome and 15 lateral gene transfer events.</title>
        <authorList>
            <person name="Petersen C."/>
            <person name="Sorensen T."/>
            <person name="Nielsen M.R."/>
            <person name="Sondergaard T.E."/>
            <person name="Sorensen J.L."/>
            <person name="Fitzpatrick D.A."/>
            <person name="Frisvad J.C."/>
            <person name="Nielsen K.L."/>
        </authorList>
    </citation>
    <scope>NUCLEOTIDE SEQUENCE</scope>
    <source>
        <strain evidence="2">IBT 12815</strain>
    </source>
</reference>
<comment type="caution">
    <text evidence="2">The sequence shown here is derived from an EMBL/GenBank/DDBJ whole genome shotgun (WGS) entry which is preliminary data.</text>
</comment>
<evidence type="ECO:0000313" key="3">
    <source>
        <dbReference type="Proteomes" id="UP001213799"/>
    </source>
</evidence>
<dbReference type="Proteomes" id="UP001213799">
    <property type="component" value="Unassembled WGS sequence"/>
</dbReference>
<dbReference type="GeneID" id="81584479"/>
<evidence type="ECO:0000313" key="2">
    <source>
        <dbReference type="EMBL" id="KAJ5618065.1"/>
    </source>
</evidence>
<proteinExistence type="predicted"/>
<feature type="region of interest" description="Disordered" evidence="1">
    <location>
        <begin position="1"/>
        <end position="25"/>
    </location>
</feature>